<evidence type="ECO:0000313" key="1">
    <source>
        <dbReference type="EMBL" id="QDT32379.1"/>
    </source>
</evidence>
<gene>
    <name evidence="1" type="ORF">Mal48_16250</name>
</gene>
<keyword evidence="2" id="KW-1185">Reference proteome</keyword>
<name>A0A517QL68_9PLAN</name>
<dbReference type="InterPro" id="IPR029074">
    <property type="entry name" value="Imm49"/>
</dbReference>
<dbReference type="RefSeq" id="WP_145197590.1">
    <property type="nucleotide sequence ID" value="NZ_CP036267.1"/>
</dbReference>
<proteinExistence type="predicted"/>
<sequence>MSTAVKRHKVDVGYCTWQLDDHRKALVEDVADACADPNNLSILASNAMALASYASVADPCAVDINSSLRIAGQALAAHFKVAVHSSLPVECELAGKNTRFEGVVDESKVEATKWLNAYWLSLIFADTVAIEQLCQVPMSMLRNSTTKHPEHRYLLIESLISFWHEYDETGSLLLQAMRATDPEQGDVKKSWVLHIDVPLIHAVTHAVSEDGRFSNTLKEGVKKHKKYWSATTSRKDDWEGFLSIGLSGAAKLAFESGLNVGIVSDYLINDKSS</sequence>
<dbReference type="OrthoDB" id="942147at2"/>
<dbReference type="EMBL" id="CP036267">
    <property type="protein sequence ID" value="QDT32379.1"/>
    <property type="molecule type" value="Genomic_DNA"/>
</dbReference>
<evidence type="ECO:0000313" key="2">
    <source>
        <dbReference type="Proteomes" id="UP000315724"/>
    </source>
</evidence>
<dbReference type="Pfam" id="PF15575">
    <property type="entry name" value="Imm49"/>
    <property type="match status" value="1"/>
</dbReference>
<dbReference type="AlphaFoldDB" id="A0A517QL68"/>
<organism evidence="1 2">
    <name type="scientific">Thalassoglobus polymorphus</name>
    <dbReference type="NCBI Taxonomy" id="2527994"/>
    <lineage>
        <taxon>Bacteria</taxon>
        <taxon>Pseudomonadati</taxon>
        <taxon>Planctomycetota</taxon>
        <taxon>Planctomycetia</taxon>
        <taxon>Planctomycetales</taxon>
        <taxon>Planctomycetaceae</taxon>
        <taxon>Thalassoglobus</taxon>
    </lineage>
</organism>
<dbReference type="Proteomes" id="UP000315724">
    <property type="component" value="Chromosome"/>
</dbReference>
<accession>A0A517QL68</accession>
<dbReference type="KEGG" id="tpol:Mal48_16250"/>
<reference evidence="1 2" key="1">
    <citation type="submission" date="2019-02" db="EMBL/GenBank/DDBJ databases">
        <title>Deep-cultivation of Planctomycetes and their phenomic and genomic characterization uncovers novel biology.</title>
        <authorList>
            <person name="Wiegand S."/>
            <person name="Jogler M."/>
            <person name="Boedeker C."/>
            <person name="Pinto D."/>
            <person name="Vollmers J."/>
            <person name="Rivas-Marin E."/>
            <person name="Kohn T."/>
            <person name="Peeters S.H."/>
            <person name="Heuer A."/>
            <person name="Rast P."/>
            <person name="Oberbeckmann S."/>
            <person name="Bunk B."/>
            <person name="Jeske O."/>
            <person name="Meyerdierks A."/>
            <person name="Storesund J.E."/>
            <person name="Kallscheuer N."/>
            <person name="Luecker S."/>
            <person name="Lage O.M."/>
            <person name="Pohl T."/>
            <person name="Merkel B.J."/>
            <person name="Hornburger P."/>
            <person name="Mueller R.-W."/>
            <person name="Bruemmer F."/>
            <person name="Labrenz M."/>
            <person name="Spormann A.M."/>
            <person name="Op den Camp H."/>
            <person name="Overmann J."/>
            <person name="Amann R."/>
            <person name="Jetten M.S.M."/>
            <person name="Mascher T."/>
            <person name="Medema M.H."/>
            <person name="Devos D.P."/>
            <person name="Kaster A.-K."/>
            <person name="Ovreas L."/>
            <person name="Rohde M."/>
            <person name="Galperin M.Y."/>
            <person name="Jogler C."/>
        </authorList>
    </citation>
    <scope>NUCLEOTIDE SEQUENCE [LARGE SCALE GENOMIC DNA]</scope>
    <source>
        <strain evidence="1 2">Mal48</strain>
    </source>
</reference>
<protein>
    <submittedName>
        <fullName evidence="1">Uncharacterized protein</fullName>
    </submittedName>
</protein>